<dbReference type="HOGENOM" id="CLU_524422_0_0_2"/>
<dbReference type="GeneID" id="12509682"/>
<dbReference type="PATRIC" id="fig|1110509.7.peg.567"/>
<protein>
    <recommendedName>
        <fullName evidence="3">Cell wall binding repeat 2-containing protein</fullName>
    </recommendedName>
</protein>
<reference evidence="1 2" key="1">
    <citation type="journal article" date="2012" name="PLoS ONE">
        <title>The genome characteristics and predicted function of methyl-group oxidation pathway in the obligate aceticlastic methanogens, Methanosaeta spp.</title>
        <authorList>
            <person name="Zhu J."/>
            <person name="Zheng H."/>
            <person name="Ai G."/>
            <person name="Zhang G."/>
            <person name="Liu D."/>
            <person name="Liu X."/>
            <person name="Dong X."/>
        </authorList>
    </citation>
    <scope>NUCLEOTIDE SEQUENCE [LARGE SCALE GENOMIC DNA]</scope>
    <source>
        <strain evidence="1 2">6Ac</strain>
    </source>
</reference>
<dbReference type="EMBL" id="CP003117">
    <property type="protein sequence ID" value="AET63895.1"/>
    <property type="molecule type" value="Genomic_DNA"/>
</dbReference>
<dbReference type="KEGG" id="mhi:Mhar_0513"/>
<dbReference type="AlphaFoldDB" id="G7WN39"/>
<organism evidence="1 2">
    <name type="scientific">Methanothrix harundinacea (strain 6Ac)</name>
    <name type="common">Methanosaeta harundinacea</name>
    <dbReference type="NCBI Taxonomy" id="1110509"/>
    <lineage>
        <taxon>Archaea</taxon>
        <taxon>Methanobacteriati</taxon>
        <taxon>Methanobacteriota</taxon>
        <taxon>Stenosarchaea group</taxon>
        <taxon>Methanomicrobia</taxon>
        <taxon>Methanotrichales</taxon>
        <taxon>Methanotrichaceae</taxon>
        <taxon>Methanothrix</taxon>
    </lineage>
</organism>
<gene>
    <name evidence="1" type="ordered locus">Mhar_0513</name>
</gene>
<evidence type="ECO:0008006" key="3">
    <source>
        <dbReference type="Google" id="ProtNLM"/>
    </source>
</evidence>
<accession>G7WN39</accession>
<dbReference type="Proteomes" id="UP000005877">
    <property type="component" value="Chromosome"/>
</dbReference>
<keyword evidence="2" id="KW-1185">Reference proteome</keyword>
<dbReference type="RefSeq" id="WP_014586080.1">
    <property type="nucleotide sequence ID" value="NC_017527.1"/>
</dbReference>
<proteinExistence type="predicted"/>
<name>G7WN39_METH6</name>
<sequence>MKLISLLAIPLLLVAVSAAELAAEIDRFEVELHPGEITERTLILKNSGNQPIFGITTMPVAGKAKELVLMEISKFEILAPGEEVKVKIKFSTPPEISPGTYPGFAYFFDDASSLPLLVEFEVAVIEEESYGVSLSIDDARSSSATADPDEPAEFEIFVRNAGRFKDVISLDVPHLPPRWTATLFDGTETVEMPYNLTLSSGVSRVLGLEIVGERPGDTRTIGIQATSLGDPLKNATVTAMIELNQEVRQYEAIVDLPAVVVTNRTHIGSIGIKLNVDERISIQVVAPPEVLVMPKSQVISVGEEKSGIGEFTLLATKPGRYRIEFLLHDSYNIPLPTERAEFLAVESARFAIVTGEGLLYRAIALAYAEGLANDTVPVITLRGGDLSEDDLQLLEELPLAKVVILGNESVVSSEVERTISGMMPTERIAGDEICETSWLFASAFSPAGTEAVVIAGADEMEAFAAYEEAKRIGAPLIICGTPLTEASAAALEEMVSSGLARALIWGTGADTATIEALRGAGLTIEEVG</sequence>
<evidence type="ECO:0000313" key="1">
    <source>
        <dbReference type="EMBL" id="AET63895.1"/>
    </source>
</evidence>
<evidence type="ECO:0000313" key="2">
    <source>
        <dbReference type="Proteomes" id="UP000005877"/>
    </source>
</evidence>
<dbReference type="STRING" id="1110509.Mhar_0513"/>
<dbReference type="OrthoDB" id="148340at2157"/>